<name>A0A222WM74_9BACL</name>
<evidence type="ECO:0000313" key="1">
    <source>
        <dbReference type="EMBL" id="ASR47600.1"/>
    </source>
</evidence>
<proteinExistence type="predicted"/>
<dbReference type="InterPro" id="IPR049215">
    <property type="entry name" value="DUF6809"/>
</dbReference>
<reference evidence="1 2" key="1">
    <citation type="submission" date="2017-03" db="EMBL/GenBank/DDBJ databases">
        <title>Complete genome sequence of Paenibacillus Kribbensis producing bioflocculants.</title>
        <authorList>
            <person name="Lee H.-G."/>
            <person name="Oh H.-M."/>
        </authorList>
    </citation>
    <scope>NUCLEOTIDE SEQUENCE [LARGE SCALE GENOMIC DNA]</scope>
    <source>
        <strain evidence="1 2">AM49</strain>
    </source>
</reference>
<dbReference type="KEGG" id="pkb:B4V02_13405"/>
<dbReference type="AlphaFoldDB" id="A0A222WM74"/>
<dbReference type="RefSeq" id="WP_094155173.1">
    <property type="nucleotide sequence ID" value="NZ_CP020028.1"/>
</dbReference>
<accession>A0A222WM74</accession>
<gene>
    <name evidence="1" type="ORF">B4V02_13405</name>
</gene>
<dbReference type="Pfam" id="PF20648">
    <property type="entry name" value="DUF6809"/>
    <property type="match status" value="1"/>
</dbReference>
<dbReference type="Proteomes" id="UP000214666">
    <property type="component" value="Chromosome"/>
</dbReference>
<organism evidence="1 2">
    <name type="scientific">Paenibacillus kribbensis</name>
    <dbReference type="NCBI Taxonomy" id="172713"/>
    <lineage>
        <taxon>Bacteria</taxon>
        <taxon>Bacillati</taxon>
        <taxon>Bacillota</taxon>
        <taxon>Bacilli</taxon>
        <taxon>Bacillales</taxon>
        <taxon>Paenibacillaceae</taxon>
        <taxon>Paenibacillus</taxon>
    </lineage>
</organism>
<keyword evidence="2" id="KW-1185">Reference proteome</keyword>
<dbReference type="EMBL" id="CP020028">
    <property type="protein sequence ID" value="ASR47600.1"/>
    <property type="molecule type" value="Genomic_DNA"/>
</dbReference>
<sequence length="100" mass="11318">MSILEDLYYGNCNPSERVKPKDPELELVSQKISKTMESLKIKMPEHEYKLIEELSDLHDNLISILSASAYIDGYKLGALMMVEVFDGKEGGRSAEKTIHN</sequence>
<evidence type="ECO:0000313" key="2">
    <source>
        <dbReference type="Proteomes" id="UP000214666"/>
    </source>
</evidence>
<protein>
    <submittedName>
        <fullName evidence="1">Uncharacterized protein</fullName>
    </submittedName>
</protein>
<dbReference type="OrthoDB" id="9795830at2"/>